<reference evidence="1 2" key="1">
    <citation type="journal article" date="2018" name="Biotechnol. Biofuels">
        <title>Integrative visual omics of the white-rot fungus Polyporus brumalis exposes the biotechnological potential of its oxidative enzymes for delignifying raw plant biomass.</title>
        <authorList>
            <person name="Miyauchi S."/>
            <person name="Rancon A."/>
            <person name="Drula E."/>
            <person name="Hage H."/>
            <person name="Chaduli D."/>
            <person name="Favel A."/>
            <person name="Grisel S."/>
            <person name="Henrissat B."/>
            <person name="Herpoel-Gimbert I."/>
            <person name="Ruiz-Duenas F.J."/>
            <person name="Chevret D."/>
            <person name="Hainaut M."/>
            <person name="Lin J."/>
            <person name="Wang M."/>
            <person name="Pangilinan J."/>
            <person name="Lipzen A."/>
            <person name="Lesage-Meessen L."/>
            <person name="Navarro D."/>
            <person name="Riley R."/>
            <person name="Grigoriev I.V."/>
            <person name="Zhou S."/>
            <person name="Raouche S."/>
            <person name="Rosso M.N."/>
        </authorList>
    </citation>
    <scope>NUCLEOTIDE SEQUENCE [LARGE SCALE GENOMIC DNA]</scope>
    <source>
        <strain evidence="1 2">BRFM 1820</strain>
    </source>
</reference>
<dbReference type="Proteomes" id="UP000256964">
    <property type="component" value="Unassembled WGS sequence"/>
</dbReference>
<dbReference type="AlphaFoldDB" id="A0A371D5R2"/>
<name>A0A371D5R2_9APHY</name>
<dbReference type="EMBL" id="KZ857415">
    <property type="protein sequence ID" value="RDX47861.1"/>
    <property type="molecule type" value="Genomic_DNA"/>
</dbReference>
<keyword evidence="2" id="KW-1185">Reference proteome</keyword>
<protein>
    <submittedName>
        <fullName evidence="1">Uncharacterized protein</fullName>
    </submittedName>
</protein>
<accession>A0A371D5R2</accession>
<proteinExistence type="predicted"/>
<evidence type="ECO:0000313" key="2">
    <source>
        <dbReference type="Proteomes" id="UP000256964"/>
    </source>
</evidence>
<evidence type="ECO:0000313" key="1">
    <source>
        <dbReference type="EMBL" id="RDX47861.1"/>
    </source>
</evidence>
<sequence length="110" mass="12034">MSRAQNIFLPPLLHTAALTTCAHHTRRPYTVQNTSSHALLVPIGPRKHLHPAVPTPSSSHALLVYTGPRKHPKSARTRTSAAARTHAPRVPATSLLVYCTTQIYLSRDTS</sequence>
<gene>
    <name evidence="1" type="ORF">OH76DRAFT_703011</name>
</gene>
<organism evidence="1 2">
    <name type="scientific">Lentinus brumalis</name>
    <dbReference type="NCBI Taxonomy" id="2498619"/>
    <lineage>
        <taxon>Eukaryota</taxon>
        <taxon>Fungi</taxon>
        <taxon>Dikarya</taxon>
        <taxon>Basidiomycota</taxon>
        <taxon>Agaricomycotina</taxon>
        <taxon>Agaricomycetes</taxon>
        <taxon>Polyporales</taxon>
        <taxon>Polyporaceae</taxon>
        <taxon>Lentinus</taxon>
    </lineage>
</organism>